<evidence type="ECO:0000256" key="2">
    <source>
        <dbReference type="ARBA" id="ARBA00022840"/>
    </source>
</evidence>
<keyword evidence="1 3" id="KW-0547">Nucleotide-binding</keyword>
<sequence length="148" mass="16333">MNTAVDADLQMKTRDGSLVPLDLIRLQALVLKACAELADRKAKAMVSETQRNLYDGISQEELALAPILAACTLIETEPYYAKVSARLLNDKLRREALTFIADGPSRPCRPKWWSTPRTISTTTFRSALPTNFSTPNSAALTCLAYTLN</sequence>
<proteinExistence type="predicted"/>
<reference evidence="6" key="1">
    <citation type="journal article" date="2019" name="Int. J. Syst. Evol. Microbiol.">
        <title>The Global Catalogue of Microorganisms (GCM) 10K type strain sequencing project: providing services to taxonomists for standard genome sequencing and annotation.</title>
        <authorList>
            <consortium name="The Broad Institute Genomics Platform"/>
            <consortium name="The Broad Institute Genome Sequencing Center for Infectious Disease"/>
            <person name="Wu L."/>
            <person name="Ma J."/>
        </authorList>
    </citation>
    <scope>NUCLEOTIDE SEQUENCE [LARGE SCALE GENOMIC DNA]</scope>
    <source>
        <strain evidence="6">NBRC 101365</strain>
    </source>
</reference>
<feature type="domain" description="ATP-cone" evidence="4">
    <location>
        <begin position="9"/>
        <end position="98"/>
    </location>
</feature>
<dbReference type="PROSITE" id="PS51161">
    <property type="entry name" value="ATP_CONE"/>
    <property type="match status" value="1"/>
</dbReference>
<keyword evidence="6" id="KW-1185">Reference proteome</keyword>
<dbReference type="Proteomes" id="UP001156882">
    <property type="component" value="Unassembled WGS sequence"/>
</dbReference>
<keyword evidence="2 3" id="KW-0067">ATP-binding</keyword>
<evidence type="ECO:0000313" key="6">
    <source>
        <dbReference type="Proteomes" id="UP001156882"/>
    </source>
</evidence>
<evidence type="ECO:0000259" key="4">
    <source>
        <dbReference type="PROSITE" id="PS51161"/>
    </source>
</evidence>
<accession>A0ABQ6CD01</accession>
<dbReference type="InterPro" id="IPR008926">
    <property type="entry name" value="RNR_R1-su_N"/>
</dbReference>
<name>A0ABQ6CD01_9HYPH</name>
<dbReference type="EMBL" id="BSPC01000008">
    <property type="protein sequence ID" value="GLS18069.1"/>
    <property type="molecule type" value="Genomic_DNA"/>
</dbReference>
<evidence type="ECO:0000313" key="5">
    <source>
        <dbReference type="EMBL" id="GLS18069.1"/>
    </source>
</evidence>
<evidence type="ECO:0000256" key="3">
    <source>
        <dbReference type="PROSITE-ProRule" id="PRU00492"/>
    </source>
</evidence>
<evidence type="ECO:0000256" key="1">
    <source>
        <dbReference type="ARBA" id="ARBA00022741"/>
    </source>
</evidence>
<organism evidence="5 6">
    <name type="scientific">Labrys miyagiensis</name>
    <dbReference type="NCBI Taxonomy" id="346912"/>
    <lineage>
        <taxon>Bacteria</taxon>
        <taxon>Pseudomonadati</taxon>
        <taxon>Pseudomonadota</taxon>
        <taxon>Alphaproteobacteria</taxon>
        <taxon>Hyphomicrobiales</taxon>
        <taxon>Xanthobacteraceae</taxon>
        <taxon>Labrys</taxon>
    </lineage>
</organism>
<dbReference type="Pfam" id="PF03477">
    <property type="entry name" value="ATP-cone"/>
    <property type="match status" value="1"/>
</dbReference>
<dbReference type="RefSeq" id="WP_348536431.1">
    <property type="nucleotide sequence ID" value="NZ_BSPC01000008.1"/>
</dbReference>
<protein>
    <recommendedName>
        <fullName evidence="4">ATP-cone domain-containing protein</fullName>
    </recommendedName>
</protein>
<gene>
    <name evidence="5" type="ORF">GCM10007874_10850</name>
</gene>
<dbReference type="SUPFAM" id="SSF48168">
    <property type="entry name" value="R1 subunit of ribonucleotide reductase, N-terminal domain"/>
    <property type="match status" value="1"/>
</dbReference>
<dbReference type="InterPro" id="IPR005144">
    <property type="entry name" value="ATP-cone_dom"/>
</dbReference>
<comment type="caution">
    <text evidence="5">The sequence shown here is derived from an EMBL/GenBank/DDBJ whole genome shotgun (WGS) entry which is preliminary data.</text>
</comment>